<keyword evidence="1" id="KW-1133">Transmembrane helix</keyword>
<dbReference type="Pfam" id="PF07963">
    <property type="entry name" value="N_methyl"/>
    <property type="match status" value="1"/>
</dbReference>
<comment type="caution">
    <text evidence="2">The sequence shown here is derived from an EMBL/GenBank/DDBJ whole genome shotgun (WGS) entry which is preliminary data.</text>
</comment>
<evidence type="ECO:0000313" key="2">
    <source>
        <dbReference type="EMBL" id="KAA0692394.1"/>
    </source>
</evidence>
<protein>
    <recommendedName>
        <fullName evidence="4">Type IV pilus assembly protein PilW</fullName>
    </recommendedName>
</protein>
<evidence type="ECO:0000313" key="3">
    <source>
        <dbReference type="Proteomes" id="UP000463138"/>
    </source>
</evidence>
<reference evidence="2 3" key="1">
    <citation type="submission" date="2018-07" db="EMBL/GenBank/DDBJ databases">
        <title>Pseudomonas laoshanensis sp. nov., isolated from soil.</title>
        <authorList>
            <person name="Sun J."/>
            <person name="Yu L."/>
            <person name="Wang M."/>
            <person name="Zhang C."/>
        </authorList>
    </citation>
    <scope>NUCLEOTIDE SEQUENCE [LARGE SCALE GENOMIC DNA]</scope>
    <source>
        <strain evidence="2 3">Y22</strain>
    </source>
</reference>
<organism evidence="2 3">
    <name type="scientific">Halopseudomonas laoshanensis</name>
    <dbReference type="NCBI Taxonomy" id="2268758"/>
    <lineage>
        <taxon>Bacteria</taxon>
        <taxon>Pseudomonadati</taxon>
        <taxon>Pseudomonadota</taxon>
        <taxon>Gammaproteobacteria</taxon>
        <taxon>Pseudomonadales</taxon>
        <taxon>Pseudomonadaceae</taxon>
        <taxon>Halopseudomonas</taxon>
    </lineage>
</organism>
<proteinExistence type="predicted"/>
<evidence type="ECO:0008006" key="4">
    <source>
        <dbReference type="Google" id="ProtNLM"/>
    </source>
</evidence>
<dbReference type="AlphaFoldDB" id="A0A7V7KTP3"/>
<keyword evidence="1" id="KW-0472">Membrane</keyword>
<feature type="transmembrane region" description="Helical" evidence="1">
    <location>
        <begin position="99"/>
        <end position="125"/>
    </location>
</feature>
<evidence type="ECO:0000256" key="1">
    <source>
        <dbReference type="SAM" id="Phobius"/>
    </source>
</evidence>
<sequence length="354" mass="39268">MVRKLCSIDRRGLHQEQRRRQYSSTRSGGFHRGGHLLLAQKHGRYCYQWRPRDYQYQLVRSQNSGRRRGYPLRCVFGGQVVTSSLHSPLKASLIGRRCAGFGLIELMIALTLGLVLVMGVVQVFIASKQTLVVQRAAATLQEDARYLLGRLSQELRMLNMYGCLDLARLPESIRSAVPPALEAPISYSVGSTAGTLTLITAVPNAEIFTADTTRRASNYGARWLIVTNCRDTDDLRIASADELDVRPGDLVIPLRQVEYRVKNHALQIRNNGAGNFQTLIEGVADLSLGFGLAASADDRQVSGGYMDEIPAAQAQLVRSVKLDLQMSDNPQSPEDGQVRAQNFMQVVAIRNRID</sequence>
<gene>
    <name evidence="2" type="ORF">DT594_15645</name>
</gene>
<keyword evidence="3" id="KW-1185">Reference proteome</keyword>
<keyword evidence="1" id="KW-0812">Transmembrane</keyword>
<name>A0A7V7KTP3_9GAMM</name>
<dbReference type="Proteomes" id="UP000463138">
    <property type="component" value="Unassembled WGS sequence"/>
</dbReference>
<accession>A0A7V7KTP3</accession>
<dbReference type="InterPro" id="IPR012902">
    <property type="entry name" value="N_methyl_site"/>
</dbReference>
<dbReference type="EMBL" id="QOVF01000006">
    <property type="protein sequence ID" value="KAA0692394.1"/>
    <property type="molecule type" value="Genomic_DNA"/>
</dbReference>
<dbReference type="OrthoDB" id="5296662at2"/>